<dbReference type="PANTHER" id="PTHR35580:SF1">
    <property type="entry name" value="PHYTASE-LIKE DOMAIN-CONTAINING PROTEIN"/>
    <property type="match status" value="1"/>
</dbReference>
<evidence type="ECO:0000313" key="2">
    <source>
        <dbReference type="EMBL" id="GAA3972537.1"/>
    </source>
</evidence>
<evidence type="ECO:0000313" key="3">
    <source>
        <dbReference type="Proteomes" id="UP001501556"/>
    </source>
</evidence>
<dbReference type="InterPro" id="IPR013783">
    <property type="entry name" value="Ig-like_fold"/>
</dbReference>
<dbReference type="PANTHER" id="PTHR35580">
    <property type="entry name" value="CELL SURFACE GLYCOPROTEIN (S-LAYER PROTEIN)-LIKE PROTEIN"/>
    <property type="match status" value="1"/>
</dbReference>
<gene>
    <name evidence="2" type="ORF">GCM10022407_17920</name>
</gene>
<dbReference type="EMBL" id="BAABDI010000010">
    <property type="protein sequence ID" value="GAA3972537.1"/>
    <property type="molecule type" value="Genomic_DNA"/>
</dbReference>
<dbReference type="Pfam" id="PF18911">
    <property type="entry name" value="PKD_4"/>
    <property type="match status" value="1"/>
</dbReference>
<feature type="domain" description="PKD" evidence="1">
    <location>
        <begin position="745"/>
        <end position="786"/>
    </location>
</feature>
<dbReference type="InterPro" id="IPR022409">
    <property type="entry name" value="PKD/Chitinase_dom"/>
</dbReference>
<name>A0ABP7PWZ6_9BACT</name>
<organism evidence="2 3">
    <name type="scientific">Hymenobacter antarcticus</name>
    <dbReference type="NCBI Taxonomy" id="486270"/>
    <lineage>
        <taxon>Bacteria</taxon>
        <taxon>Pseudomonadati</taxon>
        <taxon>Bacteroidota</taxon>
        <taxon>Cytophagia</taxon>
        <taxon>Cytophagales</taxon>
        <taxon>Hymenobacteraceae</taxon>
        <taxon>Hymenobacter</taxon>
    </lineage>
</organism>
<dbReference type="InterPro" id="IPR057708">
    <property type="entry name" value="DUF7948"/>
</dbReference>
<reference evidence="3" key="1">
    <citation type="journal article" date="2019" name="Int. J. Syst. Evol. Microbiol.">
        <title>The Global Catalogue of Microorganisms (GCM) 10K type strain sequencing project: providing services to taxonomists for standard genome sequencing and annotation.</title>
        <authorList>
            <consortium name="The Broad Institute Genomics Platform"/>
            <consortium name="The Broad Institute Genome Sequencing Center for Infectious Disease"/>
            <person name="Wu L."/>
            <person name="Ma J."/>
        </authorList>
    </citation>
    <scope>NUCLEOTIDE SEQUENCE [LARGE SCALE GENOMIC DNA]</scope>
    <source>
        <strain evidence="3">JCM 17217</strain>
    </source>
</reference>
<dbReference type="InterPro" id="IPR052918">
    <property type="entry name" value="Motility_Chemotaxis_Reg"/>
</dbReference>
<evidence type="ECO:0000259" key="1">
    <source>
        <dbReference type="PROSITE" id="PS50093"/>
    </source>
</evidence>
<dbReference type="Proteomes" id="UP001501556">
    <property type="component" value="Unassembled WGS sequence"/>
</dbReference>
<protein>
    <recommendedName>
        <fullName evidence="1">PKD domain-containing protein</fullName>
    </recommendedName>
</protein>
<dbReference type="SUPFAM" id="SSF49299">
    <property type="entry name" value="PKD domain"/>
    <property type="match status" value="1"/>
</dbReference>
<keyword evidence="3" id="KW-1185">Reference proteome</keyword>
<dbReference type="PROSITE" id="PS50093">
    <property type="entry name" value="PKD"/>
    <property type="match status" value="1"/>
</dbReference>
<dbReference type="Gene3D" id="2.60.40.10">
    <property type="entry name" value="Immunoglobulins"/>
    <property type="match status" value="1"/>
</dbReference>
<sequence>MGLLLATAVARAATPVTQVPFVPNNGQWAKQVKYAVDLPGGRLFLENNCFTYSLAAPSAHGPEREASQTPVAGHAFRVTMVGAAAAPALMGEERQEGFHNYFLGNDPAKWAAKVPLYAGVRYHEAYPGIDVRWHQQAGSSQLEYDFELVPGAKPAAIRLRYDGLDGLAITPEGHLRLRTSVGELREQAPVAWQLSATGRRRAVPCRFVLRGHEISFALGAGYDPAQRLVIDPVLVFASYSGSPVGMSANTAASDAQGNMYTGGYLFGGQYPVTLGAIKTAFFNGNMGIAKFSANGSTLIYATYLGGNGTGGSPFSQDYPLDLEVSAAGELVILGTTTAPDYPTTAGAFDRQLGTGSSGSFTPLDFVVTRFNATGTAILASTFLGGSGEEAGSVSSVPGSLAIDPATGDVLVASTTQSTDYPMLNAAQPIKSAGYEGVLTRFNPGLTALRWSTYLGGSSDDRAHDVKVAASGDVYVCGGTTSLNLPLGTPGLMPVAPFGNNGFVLRYSAAGLRLGGTYLGTSSNDVARFLDLDASGQVLVGGASDGDYPRTTGTYGAVVPGSTGFFVHALNPTLSATIFSTQVSVVAAGSLQSSNVLTGFGRDNCGRLYFSTYGGNLPSPGCPRTADAFSSQPRSLYLAVLAENATALLYGTYVGEANFNAGTSGGTHVHFAASNQVSRAGVLYHLTCNSGRTFGTTPGAFSAGATSGLDGAAFKFDMAPTSAAGISLLVPTPPASCAPYAVQFVNNSSTTLLYSWDFGDGSPLDTARAPRHTYANAGTFTARLVATRRGTANFCGLGTATLSVPVVVLPPVSVRQVRDSLGCGRPLVLDPTRLTPFVSGIAYTWSNGARTPFITVTAPGRYRVEVDQGQTCPAVVEYVIREAVAPPVRNVVDSLSCGQLSVLDPARLSPRPTGTAYRWNTGAQTPTLPVTTPGRYSVEIEQGRFCPQVIAYEVKLSREFQLPNILTVNGDKLNAVLKIPGSYGTPQLKVFNRWGRLVYETTAYHNDWAATDQPAGVYYYLLSQPSCSINLKGWVEIVR</sequence>
<dbReference type="Pfam" id="PF13585">
    <property type="entry name" value="CHU_C"/>
    <property type="match status" value="1"/>
</dbReference>
<proteinExistence type="predicted"/>
<dbReference type="Pfam" id="PF25778">
    <property type="entry name" value="DUF7948"/>
    <property type="match status" value="1"/>
</dbReference>
<accession>A0ABP7PWZ6</accession>
<dbReference type="InterPro" id="IPR000601">
    <property type="entry name" value="PKD_dom"/>
</dbReference>
<dbReference type="CDD" id="cd00146">
    <property type="entry name" value="PKD"/>
    <property type="match status" value="1"/>
</dbReference>
<dbReference type="SMART" id="SM00089">
    <property type="entry name" value="PKD"/>
    <property type="match status" value="1"/>
</dbReference>
<comment type="caution">
    <text evidence="2">The sequence shown here is derived from an EMBL/GenBank/DDBJ whole genome shotgun (WGS) entry which is preliminary data.</text>
</comment>
<dbReference type="InterPro" id="IPR035986">
    <property type="entry name" value="PKD_dom_sf"/>
</dbReference>